<dbReference type="Gene3D" id="3.30.530.20">
    <property type="match status" value="1"/>
</dbReference>
<dbReference type="EMBL" id="FMIC01000002">
    <property type="protein sequence ID" value="SCL53645.1"/>
    <property type="molecule type" value="Genomic_DNA"/>
</dbReference>
<dbReference type="RefSeq" id="WP_091623039.1">
    <property type="nucleotide sequence ID" value="NZ_CP109071.1"/>
</dbReference>
<organism evidence="3 5">
    <name type="scientific">Micromonospora peucetia</name>
    <dbReference type="NCBI Taxonomy" id="47871"/>
    <lineage>
        <taxon>Bacteria</taxon>
        <taxon>Bacillati</taxon>
        <taxon>Actinomycetota</taxon>
        <taxon>Actinomycetes</taxon>
        <taxon>Micromonosporales</taxon>
        <taxon>Micromonosporaceae</taxon>
        <taxon>Micromonospora</taxon>
    </lineage>
</organism>
<sequence>MPETHRTIQVETAVSAPAERVWRALTEPEQIRQWFGWEHEGLADEIRFIFVDHAVPAPPDRIGLAGGQELQLASEGDRTVLRAVLPPSADAEPGWDAIVEGWRAFFEQLRFLLERAPAGRRSTVHLTGSATGAQVLAVLDAAGPTRRWHDSPRQRIVVDAEGRLLVVAAGAPLADGAASTVSLTVSAYGLDEAGLDLLHRDWAARWRAAVGT</sequence>
<dbReference type="InterPro" id="IPR023393">
    <property type="entry name" value="START-like_dom_sf"/>
</dbReference>
<dbReference type="Pfam" id="PF08327">
    <property type="entry name" value="AHSA1"/>
    <property type="match status" value="1"/>
</dbReference>
<dbReference type="STRING" id="47871.GA0070608_1205"/>
<evidence type="ECO:0000313" key="6">
    <source>
        <dbReference type="Proteomes" id="UP001334804"/>
    </source>
</evidence>
<evidence type="ECO:0000256" key="1">
    <source>
        <dbReference type="ARBA" id="ARBA00006817"/>
    </source>
</evidence>
<evidence type="ECO:0000313" key="4">
    <source>
        <dbReference type="EMBL" id="WSA34106.1"/>
    </source>
</evidence>
<evidence type="ECO:0000313" key="5">
    <source>
        <dbReference type="Proteomes" id="UP000199343"/>
    </source>
</evidence>
<gene>
    <name evidence="3" type="ORF">GA0070608_1205</name>
    <name evidence="4" type="ORF">OIE14_08720</name>
</gene>
<proteinExistence type="inferred from homology"/>
<evidence type="ECO:0000313" key="3">
    <source>
        <dbReference type="EMBL" id="SCL53645.1"/>
    </source>
</evidence>
<keyword evidence="6" id="KW-1185">Reference proteome</keyword>
<accession>A0A1C6UHS7</accession>
<name>A0A1C6UHS7_9ACTN</name>
<reference evidence="4 6" key="2">
    <citation type="submission" date="2022-10" db="EMBL/GenBank/DDBJ databases">
        <title>The complete genomes of actinobacterial strains from the NBC collection.</title>
        <authorList>
            <person name="Joergensen T.S."/>
            <person name="Alvarez Arevalo M."/>
            <person name="Sterndorff E.B."/>
            <person name="Faurdal D."/>
            <person name="Vuksanovic O."/>
            <person name="Mourched A.-S."/>
            <person name="Charusanti P."/>
            <person name="Shaw S."/>
            <person name="Blin K."/>
            <person name="Weber T."/>
        </authorList>
    </citation>
    <scope>NUCLEOTIDE SEQUENCE [LARGE SCALE GENOMIC DNA]</scope>
    <source>
        <strain evidence="4 6">NBC 01809</strain>
    </source>
</reference>
<feature type="domain" description="Activator of Hsp90 ATPase homologue 1/2-like C-terminal" evidence="2">
    <location>
        <begin position="16"/>
        <end position="37"/>
    </location>
</feature>
<dbReference type="AlphaFoldDB" id="A0A1C6UHS7"/>
<dbReference type="CDD" id="cd07814">
    <property type="entry name" value="SRPBCC_CalC_Aha1-like"/>
    <property type="match status" value="1"/>
</dbReference>
<dbReference type="Proteomes" id="UP001334804">
    <property type="component" value="Chromosome"/>
</dbReference>
<comment type="similarity">
    <text evidence="1">Belongs to the AHA1 family.</text>
</comment>
<dbReference type="Proteomes" id="UP000199343">
    <property type="component" value="Unassembled WGS sequence"/>
</dbReference>
<dbReference type="OrthoDB" id="3334241at2"/>
<dbReference type="EMBL" id="CP109071">
    <property type="protein sequence ID" value="WSA34106.1"/>
    <property type="molecule type" value="Genomic_DNA"/>
</dbReference>
<dbReference type="SUPFAM" id="SSF55961">
    <property type="entry name" value="Bet v1-like"/>
    <property type="match status" value="1"/>
</dbReference>
<dbReference type="InterPro" id="IPR013538">
    <property type="entry name" value="ASHA1/2-like_C"/>
</dbReference>
<reference evidence="3 5" key="1">
    <citation type="submission" date="2016-06" db="EMBL/GenBank/DDBJ databases">
        <authorList>
            <person name="Kjaerup R.B."/>
            <person name="Dalgaard T.S."/>
            <person name="Juul-Madsen H.R."/>
        </authorList>
    </citation>
    <scope>NUCLEOTIDE SEQUENCE [LARGE SCALE GENOMIC DNA]</scope>
    <source>
        <strain evidence="3 5">DSM 43363</strain>
    </source>
</reference>
<protein>
    <submittedName>
        <fullName evidence="3">Activator of Hsp90 ATPase homolog 1-like protein</fullName>
    </submittedName>
    <submittedName>
        <fullName evidence="4">SRPBCC domain-containing protein</fullName>
    </submittedName>
</protein>
<evidence type="ECO:0000259" key="2">
    <source>
        <dbReference type="Pfam" id="PF08327"/>
    </source>
</evidence>